<comment type="caution">
    <text evidence="8">The sequence shown here is derived from an EMBL/GenBank/DDBJ whole genome shotgun (WGS) entry which is preliminary data.</text>
</comment>
<dbReference type="GO" id="GO:0032259">
    <property type="term" value="P:methylation"/>
    <property type="evidence" value="ECO:0007669"/>
    <property type="project" value="UniProtKB-KW"/>
</dbReference>
<evidence type="ECO:0000256" key="4">
    <source>
        <dbReference type="ARBA" id="ARBA00048391"/>
    </source>
</evidence>
<dbReference type="GO" id="GO:0102559">
    <property type="term" value="F:peptide chain release factor N(5)-glutamine methyltransferase activity"/>
    <property type="evidence" value="ECO:0007669"/>
    <property type="project" value="UniProtKB-EC"/>
</dbReference>
<dbReference type="InterPro" id="IPR040758">
    <property type="entry name" value="PrmC_N"/>
</dbReference>
<dbReference type="InterPro" id="IPR007848">
    <property type="entry name" value="Small_mtfrase_dom"/>
</dbReference>
<dbReference type="InterPro" id="IPR019874">
    <property type="entry name" value="RF_methyltr_PrmC"/>
</dbReference>
<accession>A0A072R1Q9</accession>
<dbReference type="STRING" id="1293911.H710_00472"/>
<dbReference type="Gene3D" id="3.40.50.150">
    <property type="entry name" value="Vaccinia Virus protein VP39"/>
    <property type="match status" value="1"/>
</dbReference>
<dbReference type="EMBL" id="ASIV01000004">
    <property type="protein sequence ID" value="KEG19878.1"/>
    <property type="molecule type" value="Genomic_DNA"/>
</dbReference>
<dbReference type="Pfam" id="PF05175">
    <property type="entry name" value="MTS"/>
    <property type="match status" value="1"/>
</dbReference>
<dbReference type="NCBIfam" id="TIGR00536">
    <property type="entry name" value="hemK_fam"/>
    <property type="match status" value="1"/>
</dbReference>
<evidence type="ECO:0000259" key="6">
    <source>
        <dbReference type="Pfam" id="PF05175"/>
    </source>
</evidence>
<evidence type="ECO:0000259" key="7">
    <source>
        <dbReference type="Pfam" id="PF17827"/>
    </source>
</evidence>
<protein>
    <recommendedName>
        <fullName evidence="5">Release factor glutamine methyltransferase</fullName>
        <shortName evidence="5">RF MTase</shortName>
        <ecNumber evidence="5">2.1.1.297</ecNumber>
    </recommendedName>
    <alternativeName>
        <fullName evidence="5">N5-glutamine methyltransferase PrmC</fullName>
    </alternativeName>
    <alternativeName>
        <fullName evidence="5">Protein-(glutamine-N5) MTase PrmC</fullName>
    </alternativeName>
    <alternativeName>
        <fullName evidence="5">Protein-glutamine N-methyltransferase PrmC</fullName>
    </alternativeName>
</protein>
<comment type="function">
    <text evidence="5">Methylates the class 1 translation termination release factors RF1/PrfA and RF2/PrfB on the glutamine residue of the universally conserved GGQ motif.</text>
</comment>
<gene>
    <name evidence="5" type="primary">prmC</name>
    <name evidence="8" type="ORF">H710_00472</name>
</gene>
<evidence type="ECO:0000256" key="2">
    <source>
        <dbReference type="ARBA" id="ARBA00022679"/>
    </source>
</evidence>
<dbReference type="InterPro" id="IPR050320">
    <property type="entry name" value="N5-glutamine_MTase"/>
</dbReference>
<dbReference type="RefSeq" id="WP_041849248.1">
    <property type="nucleotide sequence ID" value="NZ_KL503803.1"/>
</dbReference>
<dbReference type="PROSITE" id="PS00092">
    <property type="entry name" value="N6_MTASE"/>
    <property type="match status" value="1"/>
</dbReference>
<keyword evidence="2 5" id="KW-0808">Transferase</keyword>
<name>A0A072R1Q9_BARBA</name>
<feature type="domain" description="Methyltransferase small" evidence="6">
    <location>
        <begin position="110"/>
        <end position="201"/>
    </location>
</feature>
<dbReference type="PATRIC" id="fig|1293911.3.peg.495"/>
<feature type="domain" description="Release factor glutamine methyltransferase N-terminal" evidence="7">
    <location>
        <begin position="9"/>
        <end position="78"/>
    </location>
</feature>
<keyword evidence="3 5" id="KW-0949">S-adenosyl-L-methionine</keyword>
<evidence type="ECO:0000256" key="5">
    <source>
        <dbReference type="HAMAP-Rule" id="MF_02126"/>
    </source>
</evidence>
<dbReference type="CDD" id="cd02440">
    <property type="entry name" value="AdoMet_MTases"/>
    <property type="match status" value="1"/>
</dbReference>
<feature type="binding site" evidence="5">
    <location>
        <position position="150"/>
    </location>
    <ligand>
        <name>S-adenosyl-L-methionine</name>
        <dbReference type="ChEBI" id="CHEBI:59789"/>
    </ligand>
</feature>
<organism evidence="8 9">
    <name type="scientific">Bartonella bacilliformis Ver097</name>
    <dbReference type="NCBI Taxonomy" id="1293911"/>
    <lineage>
        <taxon>Bacteria</taxon>
        <taxon>Pseudomonadati</taxon>
        <taxon>Pseudomonadota</taxon>
        <taxon>Alphaproteobacteria</taxon>
        <taxon>Hyphomicrobiales</taxon>
        <taxon>Bartonellaceae</taxon>
        <taxon>Bartonella</taxon>
    </lineage>
</organism>
<feature type="binding site" evidence="5">
    <location>
        <position position="179"/>
    </location>
    <ligand>
        <name>S-adenosyl-L-methionine</name>
        <dbReference type="ChEBI" id="CHEBI:59789"/>
    </ligand>
</feature>
<dbReference type="AlphaFoldDB" id="A0A072R1Q9"/>
<evidence type="ECO:0000256" key="3">
    <source>
        <dbReference type="ARBA" id="ARBA00022691"/>
    </source>
</evidence>
<dbReference type="PANTHER" id="PTHR18895:SF74">
    <property type="entry name" value="MTRF1L RELEASE FACTOR GLUTAMINE METHYLTRANSFERASE"/>
    <property type="match status" value="1"/>
</dbReference>
<evidence type="ECO:0000313" key="9">
    <source>
        <dbReference type="Proteomes" id="UP000031740"/>
    </source>
</evidence>
<dbReference type="NCBIfam" id="TIGR03534">
    <property type="entry name" value="RF_mod_PrmC"/>
    <property type="match status" value="1"/>
</dbReference>
<dbReference type="HAMAP" id="MF_02126">
    <property type="entry name" value="RF_methyltr_PrmC"/>
    <property type="match status" value="1"/>
</dbReference>
<dbReference type="Pfam" id="PF17827">
    <property type="entry name" value="PrmC_N"/>
    <property type="match status" value="1"/>
</dbReference>
<evidence type="ECO:0000313" key="8">
    <source>
        <dbReference type="EMBL" id="KEG19878.1"/>
    </source>
</evidence>
<dbReference type="Proteomes" id="UP000031740">
    <property type="component" value="Unassembled WGS sequence"/>
</dbReference>
<comment type="similarity">
    <text evidence="5">Belongs to the protein N5-glutamine methyltransferase family. PrmC subfamily.</text>
</comment>
<feature type="binding site" evidence="5">
    <location>
        <begin position="193"/>
        <end position="196"/>
    </location>
    <ligand>
        <name>substrate</name>
    </ligand>
</feature>
<dbReference type="EC" id="2.1.1.297" evidence="5"/>
<evidence type="ECO:0000256" key="1">
    <source>
        <dbReference type="ARBA" id="ARBA00022603"/>
    </source>
</evidence>
<dbReference type="InterPro" id="IPR004556">
    <property type="entry name" value="HemK-like"/>
</dbReference>
<feature type="binding site" evidence="5">
    <location>
        <position position="193"/>
    </location>
    <ligand>
        <name>S-adenosyl-L-methionine</name>
        <dbReference type="ChEBI" id="CHEBI:59789"/>
    </ligand>
</feature>
<dbReference type="PANTHER" id="PTHR18895">
    <property type="entry name" value="HEMK METHYLTRANSFERASE"/>
    <property type="match status" value="1"/>
</dbReference>
<sequence length="288" mass="32226">MSNHSLNHVIRKTREKLQDQGVSEANLDTKLLVEWVTSTSTIDRILQPDMCLSSQQIAQLEKAIKRRISGEPTHRIIGTREFYSISFALSKETLEPRPDTEILIDLVLPILKKKVKKSGKATLLDMGTGTGAIAIAILKQVVQTCAVAVDIAEDALKTATQNAKNADVLHRFTPLLSNWFDTVTGQFDLIISNPPYIPEKDIPNLAKEVRQYDPLRALIGGKDGLDFYRKLADESATYLKKEGYIAVEIGYSQKKEVRDLFEKNGFKCLKIRDDLSGIPRAILFSLNT</sequence>
<keyword evidence="1 5" id="KW-0489">Methyltransferase</keyword>
<reference evidence="8 9" key="1">
    <citation type="submission" date="2013-04" db="EMBL/GenBank/DDBJ databases">
        <title>The Genome Sequence of Bartonella bacilliformis Ver097.</title>
        <authorList>
            <consortium name="The Broad Institute Genomics Platform"/>
            <consortium name="The Broad Institute Genome Sequencing Center for Infectious Disease"/>
            <person name="Feldgarden M."/>
            <person name="Kirby J."/>
            <person name="Birtles R."/>
            <person name="Dasch G."/>
            <person name="Hendrix L."/>
            <person name="Koehler J."/>
            <person name="Walker B."/>
            <person name="Young S.K."/>
            <person name="Zeng Q."/>
            <person name="Gargeya S."/>
            <person name="Fitzgerald M."/>
            <person name="Haas B."/>
            <person name="Abouelleil A."/>
            <person name="Allen A.W."/>
            <person name="Alvarado L."/>
            <person name="Arachchi H.M."/>
            <person name="Berlin A.M."/>
            <person name="Chapman S.B."/>
            <person name="Gainer-Dewar J."/>
            <person name="Goldberg J."/>
            <person name="Griggs A."/>
            <person name="Gujja S."/>
            <person name="Hansen M."/>
            <person name="Howarth C."/>
            <person name="Imamovic A."/>
            <person name="Ireland A."/>
            <person name="Larimer J."/>
            <person name="McCowan C."/>
            <person name="Murphy C."/>
            <person name="Pearson M."/>
            <person name="Poon T.W."/>
            <person name="Priest M."/>
            <person name="Roberts A."/>
            <person name="Saif S."/>
            <person name="Shea T."/>
            <person name="Sisk P."/>
            <person name="Sykes S."/>
            <person name="Wortman J."/>
            <person name="Nusbaum C."/>
            <person name="Birren B."/>
        </authorList>
    </citation>
    <scope>NUCLEOTIDE SEQUENCE [LARGE SCALE GENOMIC DNA]</scope>
    <source>
        <strain evidence="8 9">Ver097</strain>
    </source>
</reference>
<dbReference type="InterPro" id="IPR029063">
    <property type="entry name" value="SAM-dependent_MTases_sf"/>
</dbReference>
<dbReference type="GO" id="GO:0003676">
    <property type="term" value="F:nucleic acid binding"/>
    <property type="evidence" value="ECO:0007669"/>
    <property type="project" value="InterPro"/>
</dbReference>
<proteinExistence type="inferred from homology"/>
<comment type="catalytic activity">
    <reaction evidence="4 5">
        <text>L-glutaminyl-[peptide chain release factor] + S-adenosyl-L-methionine = N(5)-methyl-L-glutaminyl-[peptide chain release factor] + S-adenosyl-L-homocysteine + H(+)</text>
        <dbReference type="Rhea" id="RHEA:42896"/>
        <dbReference type="Rhea" id="RHEA-COMP:10271"/>
        <dbReference type="Rhea" id="RHEA-COMP:10272"/>
        <dbReference type="ChEBI" id="CHEBI:15378"/>
        <dbReference type="ChEBI" id="CHEBI:30011"/>
        <dbReference type="ChEBI" id="CHEBI:57856"/>
        <dbReference type="ChEBI" id="CHEBI:59789"/>
        <dbReference type="ChEBI" id="CHEBI:61891"/>
        <dbReference type="EC" id="2.1.1.297"/>
    </reaction>
</comment>
<dbReference type="HOGENOM" id="CLU_018398_3_1_5"/>
<dbReference type="SUPFAM" id="SSF53335">
    <property type="entry name" value="S-adenosyl-L-methionine-dependent methyltransferases"/>
    <property type="match status" value="1"/>
</dbReference>
<dbReference type="InterPro" id="IPR002052">
    <property type="entry name" value="DNA_methylase_N6_adenine_CS"/>
</dbReference>
<feature type="binding site" evidence="5">
    <location>
        <begin position="127"/>
        <end position="131"/>
    </location>
    <ligand>
        <name>S-adenosyl-L-methionine</name>
        <dbReference type="ChEBI" id="CHEBI:59789"/>
    </ligand>
</feature>
<dbReference type="Gene3D" id="1.10.8.10">
    <property type="entry name" value="DNA helicase RuvA subunit, C-terminal domain"/>
    <property type="match status" value="1"/>
</dbReference>